<comment type="caution">
    <text evidence="1">The sequence shown here is derived from an EMBL/GenBank/DDBJ whole genome shotgun (WGS) entry which is preliminary data.</text>
</comment>
<accession>A0ABV5R8Q0</accession>
<evidence type="ECO:0000313" key="1">
    <source>
        <dbReference type="EMBL" id="MFB9573652.1"/>
    </source>
</evidence>
<dbReference type="Proteomes" id="UP001589710">
    <property type="component" value="Unassembled WGS sequence"/>
</dbReference>
<reference evidence="1 2" key="1">
    <citation type="submission" date="2024-09" db="EMBL/GenBank/DDBJ databases">
        <authorList>
            <person name="Sun Q."/>
            <person name="Mori K."/>
        </authorList>
    </citation>
    <scope>NUCLEOTIDE SEQUENCE [LARGE SCALE GENOMIC DNA]</scope>
    <source>
        <strain evidence="1 2">JCM 3331</strain>
    </source>
</reference>
<evidence type="ECO:0008006" key="3">
    <source>
        <dbReference type="Google" id="ProtNLM"/>
    </source>
</evidence>
<keyword evidence="2" id="KW-1185">Reference proteome</keyword>
<dbReference type="EMBL" id="JBHMCG010000063">
    <property type="protein sequence ID" value="MFB9573652.1"/>
    <property type="molecule type" value="Genomic_DNA"/>
</dbReference>
<evidence type="ECO:0000313" key="2">
    <source>
        <dbReference type="Proteomes" id="UP001589710"/>
    </source>
</evidence>
<dbReference type="RefSeq" id="WP_345516872.1">
    <property type="nucleotide sequence ID" value="NZ_BAAAXD010000041.1"/>
</dbReference>
<proteinExistence type="predicted"/>
<name>A0ABV5R8Q0_9ACTN</name>
<gene>
    <name evidence="1" type="ORF">ACFFTL_15325</name>
</gene>
<sequence length="205" mass="23138">MGLDLSVMIADWSWLGEVPPRERLARLRDAWYAEETGLWRREESAAEGEWERPGGPAGAFFDVYEFRGTCGSFKAHFWAGHRWERVRDHADPQVRTGLDTLLRGLIWNGPDDEALHMDPGFFTDDPALFYGVLLARSPDSVREPAATWEQVRPRLGGLRGAFTEHAAVLGAWVGHFDAFTDLLEDWGRVLTEATRRGWGVVGLSE</sequence>
<organism evidence="1 2">
    <name type="scientific">Streptomyces yanii</name>
    <dbReference type="NCBI Taxonomy" id="78510"/>
    <lineage>
        <taxon>Bacteria</taxon>
        <taxon>Bacillati</taxon>
        <taxon>Actinomycetota</taxon>
        <taxon>Actinomycetes</taxon>
        <taxon>Kitasatosporales</taxon>
        <taxon>Streptomycetaceae</taxon>
        <taxon>Streptomyces</taxon>
    </lineage>
</organism>
<protein>
    <recommendedName>
        <fullName evidence="3">DUF1877 family protein</fullName>
    </recommendedName>
</protein>